<name>X1P481_9ZZZZ</name>
<dbReference type="AlphaFoldDB" id="X1P481"/>
<reference evidence="2" key="1">
    <citation type="journal article" date="2014" name="Front. Microbiol.">
        <title>High frequency of phylogenetically diverse reductive dehalogenase-homologous genes in deep subseafloor sedimentary metagenomes.</title>
        <authorList>
            <person name="Kawai M."/>
            <person name="Futagami T."/>
            <person name="Toyoda A."/>
            <person name="Takaki Y."/>
            <person name="Nishi S."/>
            <person name="Hori S."/>
            <person name="Arai W."/>
            <person name="Tsubouchi T."/>
            <person name="Morono Y."/>
            <person name="Uchiyama I."/>
            <person name="Ito T."/>
            <person name="Fujiyama A."/>
            <person name="Inagaki F."/>
            <person name="Takami H."/>
        </authorList>
    </citation>
    <scope>NUCLEOTIDE SEQUENCE</scope>
    <source>
        <strain evidence="2">Expedition CK06-06</strain>
    </source>
</reference>
<sequence length="40" mass="4638">MIKENTPDKEKENTETITNKKPGDKKIKIGKKGHYALRVR</sequence>
<gene>
    <name evidence="2" type="ORF">S06H3_26005</name>
</gene>
<evidence type="ECO:0000256" key="1">
    <source>
        <dbReference type="SAM" id="MobiDB-lite"/>
    </source>
</evidence>
<evidence type="ECO:0000313" key="2">
    <source>
        <dbReference type="EMBL" id="GAI25724.1"/>
    </source>
</evidence>
<accession>X1P481</accession>
<feature type="region of interest" description="Disordered" evidence="1">
    <location>
        <begin position="1"/>
        <end position="27"/>
    </location>
</feature>
<comment type="caution">
    <text evidence="2">The sequence shown here is derived from an EMBL/GenBank/DDBJ whole genome shotgun (WGS) entry which is preliminary data.</text>
</comment>
<organism evidence="2">
    <name type="scientific">marine sediment metagenome</name>
    <dbReference type="NCBI Taxonomy" id="412755"/>
    <lineage>
        <taxon>unclassified sequences</taxon>
        <taxon>metagenomes</taxon>
        <taxon>ecological metagenomes</taxon>
    </lineage>
</organism>
<protein>
    <submittedName>
        <fullName evidence="2">Uncharacterized protein</fullName>
    </submittedName>
</protein>
<dbReference type="EMBL" id="BARV01015003">
    <property type="protein sequence ID" value="GAI25724.1"/>
    <property type="molecule type" value="Genomic_DNA"/>
</dbReference>
<proteinExistence type="predicted"/>
<feature type="compositionally biased region" description="Basic and acidic residues" evidence="1">
    <location>
        <begin position="1"/>
        <end position="14"/>
    </location>
</feature>